<evidence type="ECO:0000313" key="2">
    <source>
        <dbReference type="EMBL" id="KAG6676709.1"/>
    </source>
</evidence>
<gene>
    <name evidence="2" type="ORF">I3842_15G165000</name>
</gene>
<dbReference type="EMBL" id="CM031839">
    <property type="protein sequence ID" value="KAG6676709.1"/>
    <property type="molecule type" value="Genomic_DNA"/>
</dbReference>
<dbReference type="AlphaFoldDB" id="A0A922D8E6"/>
<evidence type="ECO:0000256" key="1">
    <source>
        <dbReference type="SAM" id="MobiDB-lite"/>
    </source>
</evidence>
<dbReference type="Proteomes" id="UP000811246">
    <property type="component" value="Chromosome 15"/>
</dbReference>
<evidence type="ECO:0000313" key="3">
    <source>
        <dbReference type="Proteomes" id="UP000811246"/>
    </source>
</evidence>
<reference evidence="2" key="1">
    <citation type="submission" date="2021-01" db="EMBL/GenBank/DDBJ databases">
        <authorList>
            <person name="Lovell J.T."/>
            <person name="Bentley N."/>
            <person name="Bhattarai G."/>
            <person name="Jenkins J.W."/>
            <person name="Sreedasyam A."/>
            <person name="Alarcon Y."/>
            <person name="Bock C."/>
            <person name="Boston L."/>
            <person name="Carlson J."/>
            <person name="Cervantes K."/>
            <person name="Clermont K."/>
            <person name="Krom N."/>
            <person name="Kubenka K."/>
            <person name="Mamidi S."/>
            <person name="Mattison C."/>
            <person name="Monteros M."/>
            <person name="Pisani C."/>
            <person name="Plott C."/>
            <person name="Rajasekar S."/>
            <person name="Rhein H.S."/>
            <person name="Rohla C."/>
            <person name="Song M."/>
            <person name="Hilaire R.S."/>
            <person name="Shu S."/>
            <person name="Wells L."/>
            <person name="Wang X."/>
            <person name="Webber J."/>
            <person name="Heerema R.J."/>
            <person name="Klein P."/>
            <person name="Conner P."/>
            <person name="Grauke L."/>
            <person name="Grimwood J."/>
            <person name="Schmutz J."/>
            <person name="Randall J.J."/>
        </authorList>
    </citation>
    <scope>NUCLEOTIDE SEQUENCE</scope>
    <source>
        <tissue evidence="2">Leaf</tissue>
    </source>
</reference>
<protein>
    <submittedName>
        <fullName evidence="2">Uncharacterized protein</fullName>
    </submittedName>
</protein>
<sequence length="143" mass="15099">MANSAGAAAEGLLRCVYEGCIAGCDTGIERRPYHRNCGCALHDKSRKGSPNAAFSKCCKKNVSYPIRRSWSEGSLLLHAASNSSNHSSPSSSPAHVVGAAAGKPANSHHQSSLCDRNEDQDDITFFKVQVGSISHSANNSLDP</sequence>
<comment type="caution">
    <text evidence="2">The sequence shown here is derived from an EMBL/GenBank/DDBJ whole genome shotgun (WGS) entry which is preliminary data.</text>
</comment>
<dbReference type="PANTHER" id="PTHR35121:SF2">
    <property type="entry name" value="SWIM-TYPE DOMAIN-CONTAINING PROTEIN"/>
    <property type="match status" value="1"/>
</dbReference>
<feature type="region of interest" description="Disordered" evidence="1">
    <location>
        <begin position="80"/>
        <end position="115"/>
    </location>
</feature>
<proteinExistence type="predicted"/>
<name>A0A922D8E6_CARIL</name>
<accession>A0A922D8E6</accession>
<organism evidence="2 3">
    <name type="scientific">Carya illinoinensis</name>
    <name type="common">Pecan</name>
    <dbReference type="NCBI Taxonomy" id="32201"/>
    <lineage>
        <taxon>Eukaryota</taxon>
        <taxon>Viridiplantae</taxon>
        <taxon>Streptophyta</taxon>
        <taxon>Embryophyta</taxon>
        <taxon>Tracheophyta</taxon>
        <taxon>Spermatophyta</taxon>
        <taxon>Magnoliopsida</taxon>
        <taxon>eudicotyledons</taxon>
        <taxon>Gunneridae</taxon>
        <taxon>Pentapetalae</taxon>
        <taxon>rosids</taxon>
        <taxon>fabids</taxon>
        <taxon>Fagales</taxon>
        <taxon>Juglandaceae</taxon>
        <taxon>Carya</taxon>
    </lineage>
</organism>
<feature type="compositionally biased region" description="Low complexity" evidence="1">
    <location>
        <begin position="80"/>
        <end position="102"/>
    </location>
</feature>
<dbReference type="PANTHER" id="PTHR35121">
    <property type="entry name" value="HOMEODOMAIN PROTEIN 8, PUTATIVE-RELATED"/>
    <property type="match status" value="1"/>
</dbReference>